<comment type="caution">
    <text evidence="2">The sequence shown here is derived from an EMBL/GenBank/DDBJ whole genome shotgun (WGS) entry which is preliminary data.</text>
</comment>
<feature type="transmembrane region" description="Helical" evidence="1">
    <location>
        <begin position="46"/>
        <end position="67"/>
    </location>
</feature>
<name>A0A9D2CYJ9_9FIRM</name>
<dbReference type="EMBL" id="DXCL01000018">
    <property type="protein sequence ID" value="HIZ03208.1"/>
    <property type="molecule type" value="Genomic_DNA"/>
</dbReference>
<evidence type="ECO:0000313" key="2">
    <source>
        <dbReference type="EMBL" id="HIZ03208.1"/>
    </source>
</evidence>
<proteinExistence type="predicted"/>
<evidence type="ECO:0000256" key="1">
    <source>
        <dbReference type="SAM" id="Phobius"/>
    </source>
</evidence>
<dbReference type="Proteomes" id="UP000824132">
    <property type="component" value="Unassembled WGS sequence"/>
</dbReference>
<feature type="transmembrane region" description="Helical" evidence="1">
    <location>
        <begin position="21"/>
        <end position="40"/>
    </location>
</feature>
<gene>
    <name evidence="2" type="ORF">H9727_02880</name>
</gene>
<keyword evidence="1" id="KW-0472">Membrane</keyword>
<reference evidence="2" key="1">
    <citation type="journal article" date="2021" name="PeerJ">
        <title>Extensive microbial diversity within the chicken gut microbiome revealed by metagenomics and culture.</title>
        <authorList>
            <person name="Gilroy R."/>
            <person name="Ravi A."/>
            <person name="Getino M."/>
            <person name="Pursley I."/>
            <person name="Horton D.L."/>
            <person name="Alikhan N.F."/>
            <person name="Baker D."/>
            <person name="Gharbi K."/>
            <person name="Hall N."/>
            <person name="Watson M."/>
            <person name="Adriaenssens E.M."/>
            <person name="Foster-Nyarko E."/>
            <person name="Jarju S."/>
            <person name="Secka A."/>
            <person name="Antonio M."/>
            <person name="Oren A."/>
            <person name="Chaudhuri R.R."/>
            <person name="La Ragione R."/>
            <person name="Hildebrand F."/>
            <person name="Pallen M.J."/>
        </authorList>
    </citation>
    <scope>NUCLEOTIDE SEQUENCE</scope>
    <source>
        <strain evidence="2">CHK187-5294</strain>
    </source>
</reference>
<evidence type="ECO:0000313" key="3">
    <source>
        <dbReference type="Proteomes" id="UP000824132"/>
    </source>
</evidence>
<reference evidence="2" key="2">
    <citation type="submission" date="2021-04" db="EMBL/GenBank/DDBJ databases">
        <authorList>
            <person name="Gilroy R."/>
        </authorList>
    </citation>
    <scope>NUCLEOTIDE SEQUENCE</scope>
    <source>
        <strain evidence="2">CHK187-5294</strain>
    </source>
</reference>
<dbReference type="AlphaFoldDB" id="A0A9D2CYJ9"/>
<keyword evidence="1" id="KW-0812">Transmembrane</keyword>
<sequence>MTAAKQKKHTLRFEKNAVSALCALVFLIFAGAAVAGWLAAPFPIGAVLTGVAAFVLLFTAILSVSWIRYAGRFYAAAADVNFPCAALGDNLSVVFYALPPEKAEAYLRETRAVPALPERYTREEWLKRSDTLNEIKKRMLEGAPLVSYAALCPKDLAAISGKSVFLSRAAYHTYRAVFDYTAMGTKNKLVFYGEENSI</sequence>
<accession>A0A9D2CYJ9</accession>
<protein>
    <submittedName>
        <fullName evidence="2">Uncharacterized protein</fullName>
    </submittedName>
</protein>
<organism evidence="2 3">
    <name type="scientific">Candidatus Borkfalkia avistercoris</name>
    <dbReference type="NCBI Taxonomy" id="2838504"/>
    <lineage>
        <taxon>Bacteria</taxon>
        <taxon>Bacillati</taxon>
        <taxon>Bacillota</taxon>
        <taxon>Clostridia</taxon>
        <taxon>Christensenellales</taxon>
        <taxon>Christensenellaceae</taxon>
        <taxon>Candidatus Borkfalkia</taxon>
    </lineage>
</organism>
<keyword evidence="1" id="KW-1133">Transmembrane helix</keyword>